<proteinExistence type="predicted"/>
<organism evidence="2 3">
    <name type="scientific">Penicillium chermesinum</name>
    <dbReference type="NCBI Taxonomy" id="63820"/>
    <lineage>
        <taxon>Eukaryota</taxon>
        <taxon>Fungi</taxon>
        <taxon>Dikarya</taxon>
        <taxon>Ascomycota</taxon>
        <taxon>Pezizomycotina</taxon>
        <taxon>Eurotiomycetes</taxon>
        <taxon>Eurotiomycetidae</taxon>
        <taxon>Eurotiales</taxon>
        <taxon>Aspergillaceae</taxon>
        <taxon>Penicillium</taxon>
    </lineage>
</organism>
<evidence type="ECO:0000313" key="2">
    <source>
        <dbReference type="EMBL" id="KAJ5233191.1"/>
    </source>
</evidence>
<dbReference type="AlphaFoldDB" id="A0A9W9P0G9"/>
<dbReference type="OrthoDB" id="37730at2759"/>
<comment type="caution">
    <text evidence="2">The sequence shown here is derived from an EMBL/GenBank/DDBJ whole genome shotgun (WGS) entry which is preliminary data.</text>
</comment>
<name>A0A9W9P0G9_9EURO</name>
<gene>
    <name evidence="2" type="ORF">N7468_006147</name>
</gene>
<reference evidence="2" key="2">
    <citation type="journal article" date="2023" name="IMA Fungus">
        <title>Comparative genomic study of the Penicillium genus elucidates a diverse pangenome and 15 lateral gene transfer events.</title>
        <authorList>
            <person name="Petersen C."/>
            <person name="Sorensen T."/>
            <person name="Nielsen M.R."/>
            <person name="Sondergaard T.E."/>
            <person name="Sorensen J.L."/>
            <person name="Fitzpatrick D.A."/>
            <person name="Frisvad J.C."/>
            <person name="Nielsen K.L."/>
        </authorList>
    </citation>
    <scope>NUCLEOTIDE SEQUENCE</scope>
    <source>
        <strain evidence="2">IBT 19713</strain>
    </source>
</reference>
<dbReference type="RefSeq" id="XP_058331183.1">
    <property type="nucleotide sequence ID" value="XM_058475443.1"/>
</dbReference>
<sequence>MSFSYAARFVAQTAPKSPSQNPYCVPASLPPEAQADANGVQPLPEDNHTATPREAFIENWKSDNFGRFVGACRAIVDELAMAQPPANGWDEMSPYERVFKQAVWLWGQIFPEVGEIEDLEQQIGLDTRQDTREPRDHSAIDRNGPAHVPVESMNTIMR</sequence>
<protein>
    <submittedName>
        <fullName evidence="2">Uncharacterized protein</fullName>
    </submittedName>
</protein>
<dbReference type="EMBL" id="JAPQKS010000004">
    <property type="protein sequence ID" value="KAJ5233191.1"/>
    <property type="molecule type" value="Genomic_DNA"/>
</dbReference>
<feature type="region of interest" description="Disordered" evidence="1">
    <location>
        <begin position="15"/>
        <end position="48"/>
    </location>
</feature>
<feature type="compositionally biased region" description="Basic and acidic residues" evidence="1">
    <location>
        <begin position="127"/>
        <end position="140"/>
    </location>
</feature>
<dbReference type="InterPro" id="IPR016084">
    <property type="entry name" value="Haem_Oase-like_multi-hlx"/>
</dbReference>
<accession>A0A9W9P0G9</accession>
<reference evidence="2" key="1">
    <citation type="submission" date="2022-11" db="EMBL/GenBank/DDBJ databases">
        <authorList>
            <person name="Petersen C."/>
        </authorList>
    </citation>
    <scope>NUCLEOTIDE SEQUENCE</scope>
    <source>
        <strain evidence="2">IBT 19713</strain>
    </source>
</reference>
<dbReference type="Proteomes" id="UP001150941">
    <property type="component" value="Unassembled WGS sequence"/>
</dbReference>
<feature type="region of interest" description="Disordered" evidence="1">
    <location>
        <begin position="126"/>
        <end position="158"/>
    </location>
</feature>
<dbReference type="Gene3D" id="1.20.910.10">
    <property type="entry name" value="Heme oxygenase-like"/>
    <property type="match status" value="1"/>
</dbReference>
<keyword evidence="3" id="KW-1185">Reference proteome</keyword>
<evidence type="ECO:0000256" key="1">
    <source>
        <dbReference type="SAM" id="MobiDB-lite"/>
    </source>
</evidence>
<dbReference type="GeneID" id="83202746"/>
<evidence type="ECO:0000313" key="3">
    <source>
        <dbReference type="Proteomes" id="UP001150941"/>
    </source>
</evidence>